<dbReference type="OrthoDB" id="289162at2759"/>
<dbReference type="Gene3D" id="1.10.238.10">
    <property type="entry name" value="EF-hand"/>
    <property type="match status" value="1"/>
</dbReference>
<dbReference type="InterPro" id="IPR008728">
    <property type="entry name" value="Elongator_complex_protein_4"/>
</dbReference>
<protein>
    <recommendedName>
        <fullName evidence="5">Elongator complex protein 4</fullName>
    </recommendedName>
</protein>
<dbReference type="GO" id="GO:0002098">
    <property type="term" value="P:tRNA wobble uridine modification"/>
    <property type="evidence" value="ECO:0007669"/>
    <property type="project" value="InterPro"/>
</dbReference>
<dbReference type="CDD" id="cd19494">
    <property type="entry name" value="Elp4"/>
    <property type="match status" value="1"/>
</dbReference>
<comment type="subcellular location">
    <subcellularLocation>
        <location evidence="2">Cytoplasm</location>
    </subcellularLocation>
    <subcellularLocation>
        <location evidence="1">Nucleus</location>
    </subcellularLocation>
</comment>
<evidence type="ECO:0000256" key="3">
    <source>
        <dbReference type="ARBA" id="ARBA00005043"/>
    </source>
</evidence>
<dbReference type="VEuPathDB" id="FungiDB:yc1106_03238"/>
<keyword evidence="9" id="KW-0539">Nucleus</keyword>
<evidence type="ECO:0000313" key="12">
    <source>
        <dbReference type="EMBL" id="USP75964.1"/>
    </source>
</evidence>
<dbReference type="EMBL" id="CP089275">
    <property type="protein sequence ID" value="USP75964.1"/>
    <property type="molecule type" value="Genomic_DNA"/>
</dbReference>
<dbReference type="Gene3D" id="3.40.50.300">
    <property type="entry name" value="P-loop containing nucleotide triphosphate hydrolases"/>
    <property type="match status" value="1"/>
</dbReference>
<evidence type="ECO:0000256" key="4">
    <source>
        <dbReference type="ARBA" id="ARBA00007573"/>
    </source>
</evidence>
<dbReference type="CDD" id="cd00051">
    <property type="entry name" value="EFh"/>
    <property type="match status" value="1"/>
</dbReference>
<evidence type="ECO:0000256" key="7">
    <source>
        <dbReference type="ARBA" id="ARBA00022694"/>
    </source>
</evidence>
<evidence type="ECO:0000256" key="1">
    <source>
        <dbReference type="ARBA" id="ARBA00004123"/>
    </source>
</evidence>
<evidence type="ECO:0000256" key="9">
    <source>
        <dbReference type="ARBA" id="ARBA00023242"/>
    </source>
</evidence>
<feature type="compositionally biased region" description="Pro residues" evidence="10">
    <location>
        <begin position="28"/>
        <end position="39"/>
    </location>
</feature>
<keyword evidence="7" id="KW-0819">tRNA processing</keyword>
<evidence type="ECO:0000256" key="5">
    <source>
        <dbReference type="ARBA" id="ARBA00020265"/>
    </source>
</evidence>
<dbReference type="SUPFAM" id="SSF47473">
    <property type="entry name" value="EF-hand"/>
    <property type="match status" value="1"/>
</dbReference>
<sequence length="615" mass="68116">MAFRKRNVALSRAPTGEHAPNSPSTPSVAPPAPAPPGVRPSPIDGRPTTSTGTPSLDGESGTTDYAGALLRFYAAEGVVQGHKVHVVGMGEVWGRELPGISEGTVDKRKEGKERAEKMKIAWRYEGLGQFETARGSPGVQRTASQGDSTAEEQGVFCHIFDLAKRLTLPVGTAINYVPIPSPTGASASSFPLILQNIRQQLASTPSDTIHRIVIPSLLLPALYPSSSAHPTAILQFLHALRALLRQYSTRLTAMITLPLTLYPRSSGLVRWMEILSDGVFELSPFPYSRMQALAQSAGTTKDEERPQGMFAVHKLPVFHEKGGGGSVEDLGEDMAFTLSRRKFVIAKFSLPPMEGDTEAQEEAAASTCVRDPHDIVSAIGQRSYRAPVPQRATQLTRSLFSSFTNQKKMFRILQVPLGALLLLSCALNASAHGSKEHAPIEVPPDADWATRHMAEEHHISGFDADYFFRIHDYDDTGLWTAQDIRRTYGLEHESSASISEIKKQMVVQTILDMFDINKDGTITLEEFTQKDAQGTKLPDFGFGPGHHGDDEYEYEIHHWEKYHSGDNVKEEDLIHPEDIAHFKMHEEKEARQEEWERLELRGVIEQNIPAKYRRN</sequence>
<organism evidence="12 13">
    <name type="scientific">Curvularia clavata</name>
    <dbReference type="NCBI Taxonomy" id="95742"/>
    <lineage>
        <taxon>Eukaryota</taxon>
        <taxon>Fungi</taxon>
        <taxon>Dikarya</taxon>
        <taxon>Ascomycota</taxon>
        <taxon>Pezizomycotina</taxon>
        <taxon>Dothideomycetes</taxon>
        <taxon>Pleosporomycetidae</taxon>
        <taxon>Pleosporales</taxon>
        <taxon>Pleosporineae</taxon>
        <taxon>Pleosporaceae</taxon>
        <taxon>Curvularia</taxon>
    </lineage>
</organism>
<dbReference type="InterPro" id="IPR002048">
    <property type="entry name" value="EF_hand_dom"/>
</dbReference>
<evidence type="ECO:0000256" key="10">
    <source>
        <dbReference type="SAM" id="MobiDB-lite"/>
    </source>
</evidence>
<evidence type="ECO:0000256" key="8">
    <source>
        <dbReference type="ARBA" id="ARBA00022837"/>
    </source>
</evidence>
<dbReference type="GO" id="GO:0033588">
    <property type="term" value="C:elongator holoenzyme complex"/>
    <property type="evidence" value="ECO:0007669"/>
    <property type="project" value="InterPro"/>
</dbReference>
<name>A0A9Q8Z6X4_CURCL</name>
<comment type="similarity">
    <text evidence="4">Belongs to the ELP4 family.</text>
</comment>
<dbReference type="AlphaFoldDB" id="A0A9Q8Z6X4"/>
<dbReference type="GO" id="GO:0005737">
    <property type="term" value="C:cytoplasm"/>
    <property type="evidence" value="ECO:0007669"/>
    <property type="project" value="UniProtKB-SubCell"/>
</dbReference>
<dbReference type="InterPro" id="IPR018247">
    <property type="entry name" value="EF_Hand_1_Ca_BS"/>
</dbReference>
<dbReference type="PANTHER" id="PTHR12896:SF1">
    <property type="entry name" value="ELONGATOR COMPLEX PROTEIN 4"/>
    <property type="match status" value="1"/>
</dbReference>
<proteinExistence type="inferred from homology"/>
<evidence type="ECO:0000256" key="6">
    <source>
        <dbReference type="ARBA" id="ARBA00022490"/>
    </source>
</evidence>
<reference evidence="12" key="1">
    <citation type="submission" date="2021-12" db="EMBL/GenBank/DDBJ databases">
        <title>Curvularia clavata genome.</title>
        <authorList>
            <person name="Cao Y."/>
        </authorList>
    </citation>
    <scope>NUCLEOTIDE SEQUENCE</scope>
    <source>
        <strain evidence="12">Yc1106</strain>
    </source>
</reference>
<dbReference type="InterPro" id="IPR027417">
    <property type="entry name" value="P-loop_NTPase"/>
</dbReference>
<dbReference type="InterPro" id="IPR011992">
    <property type="entry name" value="EF-hand-dom_pair"/>
</dbReference>
<feature type="domain" description="EF-hand" evidence="11">
    <location>
        <begin position="502"/>
        <end position="537"/>
    </location>
</feature>
<evidence type="ECO:0000256" key="2">
    <source>
        <dbReference type="ARBA" id="ARBA00004496"/>
    </source>
</evidence>
<evidence type="ECO:0000313" key="13">
    <source>
        <dbReference type="Proteomes" id="UP001056012"/>
    </source>
</evidence>
<gene>
    <name evidence="12" type="ORF">yc1106_03238</name>
</gene>
<comment type="pathway">
    <text evidence="3">tRNA modification; 5-methoxycarbonylmethyl-2-thiouridine-tRNA biosynthesis.</text>
</comment>
<dbReference type="GO" id="GO:0005509">
    <property type="term" value="F:calcium ion binding"/>
    <property type="evidence" value="ECO:0007669"/>
    <property type="project" value="InterPro"/>
</dbReference>
<keyword evidence="6" id="KW-0963">Cytoplasm</keyword>
<dbReference type="PROSITE" id="PS50222">
    <property type="entry name" value="EF_HAND_2"/>
    <property type="match status" value="1"/>
</dbReference>
<dbReference type="GO" id="GO:0008023">
    <property type="term" value="C:transcription elongation factor complex"/>
    <property type="evidence" value="ECO:0007669"/>
    <property type="project" value="TreeGrafter"/>
</dbReference>
<dbReference type="Pfam" id="PF05625">
    <property type="entry name" value="PAXNEB"/>
    <property type="match status" value="1"/>
</dbReference>
<evidence type="ECO:0000259" key="11">
    <source>
        <dbReference type="PROSITE" id="PS50222"/>
    </source>
</evidence>
<dbReference type="PANTHER" id="PTHR12896">
    <property type="entry name" value="PAX6 NEIGHBOR PROTEIN PAXNEB"/>
    <property type="match status" value="1"/>
</dbReference>
<keyword evidence="13" id="KW-1185">Reference proteome</keyword>
<accession>A0A9Q8Z6X4</accession>
<feature type="region of interest" description="Disordered" evidence="10">
    <location>
        <begin position="1"/>
        <end position="61"/>
    </location>
</feature>
<dbReference type="PROSITE" id="PS00018">
    <property type="entry name" value="EF_HAND_1"/>
    <property type="match status" value="1"/>
</dbReference>
<dbReference type="Proteomes" id="UP001056012">
    <property type="component" value="Chromosome 2"/>
</dbReference>
<keyword evidence="8" id="KW-0106">Calcium</keyword>